<dbReference type="GO" id="GO:0042796">
    <property type="term" value="P:snRNA transcription by RNA polymerase III"/>
    <property type="evidence" value="ECO:0007669"/>
    <property type="project" value="TreeGrafter"/>
</dbReference>
<dbReference type="PANTHER" id="PTHR46621:SF1">
    <property type="entry name" value="SNRNA-ACTIVATING PROTEIN COMPLEX SUBUNIT 4"/>
    <property type="match status" value="1"/>
</dbReference>
<dbReference type="InterPro" id="IPR001005">
    <property type="entry name" value="SANT/Myb"/>
</dbReference>
<dbReference type="PROSITE" id="PS51294">
    <property type="entry name" value="HTH_MYB"/>
    <property type="match status" value="2"/>
</dbReference>
<feature type="domain" description="Myb-like" evidence="6">
    <location>
        <begin position="351"/>
        <end position="394"/>
    </location>
</feature>
<gene>
    <name evidence="8" type="ORF">RDWZM_002505</name>
</gene>
<keyword evidence="4" id="KW-0804">Transcription</keyword>
<dbReference type="InterPro" id="IPR017930">
    <property type="entry name" value="Myb_dom"/>
</dbReference>
<keyword evidence="5" id="KW-0539">Nucleus</keyword>
<feature type="domain" description="HTH myb-type" evidence="7">
    <location>
        <begin position="350"/>
        <end position="398"/>
    </location>
</feature>
<name>A0A9Q0RRT0_BLOTA</name>
<dbReference type="PANTHER" id="PTHR46621">
    <property type="entry name" value="SNRNA-ACTIVATING PROTEIN COMPLEX SUBUNIT 4"/>
    <property type="match status" value="1"/>
</dbReference>
<dbReference type="Pfam" id="PF13921">
    <property type="entry name" value="Myb_DNA-bind_6"/>
    <property type="match status" value="1"/>
</dbReference>
<dbReference type="Pfam" id="PF00249">
    <property type="entry name" value="Myb_DNA-binding"/>
    <property type="match status" value="1"/>
</dbReference>
<dbReference type="GO" id="GO:0019185">
    <property type="term" value="C:snRNA-activating protein complex"/>
    <property type="evidence" value="ECO:0007669"/>
    <property type="project" value="TreeGrafter"/>
</dbReference>
<dbReference type="GO" id="GO:0001006">
    <property type="term" value="F:RNA polymerase III type 3 promoter sequence-specific DNA binding"/>
    <property type="evidence" value="ECO:0007669"/>
    <property type="project" value="TreeGrafter"/>
</dbReference>
<dbReference type="CDD" id="cd00167">
    <property type="entry name" value="SANT"/>
    <property type="match status" value="2"/>
</dbReference>
<evidence type="ECO:0000256" key="4">
    <source>
        <dbReference type="ARBA" id="ARBA00023163"/>
    </source>
</evidence>
<protein>
    <recommendedName>
        <fullName evidence="10">snRNA-activating protein complex subunit 4</fullName>
    </recommendedName>
</protein>
<reference evidence="8" key="1">
    <citation type="submission" date="2022-12" db="EMBL/GenBank/DDBJ databases">
        <title>Genome assemblies of Blomia tropicalis.</title>
        <authorList>
            <person name="Cui Y."/>
        </authorList>
    </citation>
    <scope>NUCLEOTIDE SEQUENCE</scope>
    <source>
        <tissue evidence="8">Adult mites</tissue>
    </source>
</reference>
<comment type="caution">
    <text evidence="8">The sequence shown here is derived from an EMBL/GenBank/DDBJ whole genome shotgun (WGS) entry which is preliminary data.</text>
</comment>
<evidence type="ECO:0000256" key="2">
    <source>
        <dbReference type="ARBA" id="ARBA00023015"/>
    </source>
</evidence>
<evidence type="ECO:0000256" key="5">
    <source>
        <dbReference type="ARBA" id="ARBA00023242"/>
    </source>
</evidence>
<dbReference type="AlphaFoldDB" id="A0A9Q0RRT0"/>
<evidence type="ECO:0000259" key="7">
    <source>
        <dbReference type="PROSITE" id="PS51294"/>
    </source>
</evidence>
<sequence length="891" mass="104580">MTTPQKLVDEKTNDINIEIDKSLEHLQNALKLNSLLTEYINEKRLEFIEKRDDNEVIFDNIWASTFNDDIACEEIDGSNSGLLFTKKFKFVSLLPFFKPYFRDKKGLSAPKIYPDRIENDFVQNLVLLLQTPHQNRNWSNDENEILLREIRSQYVQAYTSKLVLRLETLLEKAPAEKPPELVEQINELNSEIALANSKNLEPERWDSIIDWLMIAKQLPLDRSSDDCELYYNNQLHKDILKSNWTFDEDERLQELVTLHGTNNWDLVAQEFGKGRLPWQCCSRYQSELNKSMRRLGRIEGEEAEIILKIIEQYKFGSTINWINVSCLIEGRTLQQIQHFYNKLQNPTIIRKWSKLEDKMILAGVQLFKNKWELISQFFPLRNNRQVRDRYQNQLAFSQERKFGDWTEPEDELILEMSTKYLKYSTNGNTVTNFPEIQRLYFPNRNVYQVYRRYLYLKKKLPESAFTTQPEPLNDVDCCPSIYQDMFQNRKTRRRFRSKKTAQLNKLVCQFPNDKGKLLQYMVNGKKRLQASAKLKIPSSKLDELEDSMFKNKPGKDNPITKIVEIIDLDTEISNKEFDKLLSMFVSLQDLRYKSKCTFMTELDLNANAIMQLVLYELIDPSTNDNLILQSNLLRNEENDEAMVSTSSESNSHVSMCTLDTIRYFLTYTAFGRQSTNEAIISGNNHCLSPKSLCTPNYCTIFGYSLLKLMSKALLFRLASSESSDVENINEDQIRKQSQYQELQSIFYSLFTWPALLASATIEPVQSKFDSIVANESEPELIVKEVVKRRGRPPKRSFHHNTEIFFRVRSYQANVLLTNTQLVNSELLINTYPFDASQYWLHEPIDVLENRVSMFIEFIWNQVDQLFDQKKTNKKAKIDNSKSKKKKLQNNY</sequence>
<proteinExistence type="predicted"/>
<dbReference type="GO" id="GO:0042795">
    <property type="term" value="P:snRNA transcription by RNA polymerase II"/>
    <property type="evidence" value="ECO:0007669"/>
    <property type="project" value="TreeGrafter"/>
</dbReference>
<feature type="domain" description="HTH myb-type" evidence="7">
    <location>
        <begin position="236"/>
        <end position="292"/>
    </location>
</feature>
<dbReference type="GO" id="GO:0000978">
    <property type="term" value="F:RNA polymerase II cis-regulatory region sequence-specific DNA binding"/>
    <property type="evidence" value="ECO:0007669"/>
    <property type="project" value="TreeGrafter"/>
</dbReference>
<evidence type="ECO:0000259" key="6">
    <source>
        <dbReference type="PROSITE" id="PS50090"/>
    </source>
</evidence>
<evidence type="ECO:0000256" key="3">
    <source>
        <dbReference type="ARBA" id="ARBA00023125"/>
    </source>
</evidence>
<keyword evidence="2" id="KW-0805">Transcription regulation</keyword>
<evidence type="ECO:0008006" key="10">
    <source>
        <dbReference type="Google" id="ProtNLM"/>
    </source>
</evidence>
<dbReference type="SMART" id="SM00717">
    <property type="entry name" value="SANT"/>
    <property type="match status" value="5"/>
</dbReference>
<feature type="domain" description="Myb-like" evidence="6">
    <location>
        <begin position="236"/>
        <end position="288"/>
    </location>
</feature>
<organism evidence="8 9">
    <name type="scientific">Blomia tropicalis</name>
    <name type="common">Mite</name>
    <dbReference type="NCBI Taxonomy" id="40697"/>
    <lineage>
        <taxon>Eukaryota</taxon>
        <taxon>Metazoa</taxon>
        <taxon>Ecdysozoa</taxon>
        <taxon>Arthropoda</taxon>
        <taxon>Chelicerata</taxon>
        <taxon>Arachnida</taxon>
        <taxon>Acari</taxon>
        <taxon>Acariformes</taxon>
        <taxon>Sarcoptiformes</taxon>
        <taxon>Astigmata</taxon>
        <taxon>Glycyphagoidea</taxon>
        <taxon>Echimyopodidae</taxon>
        <taxon>Blomia</taxon>
    </lineage>
</organism>
<dbReference type="Proteomes" id="UP001142055">
    <property type="component" value="Chromosome 1"/>
</dbReference>
<keyword evidence="9" id="KW-1185">Reference proteome</keyword>
<dbReference type="InterPro" id="IPR051575">
    <property type="entry name" value="Myb-like_DNA-bd"/>
</dbReference>
<comment type="subcellular location">
    <subcellularLocation>
        <location evidence="1">Nucleus</location>
    </subcellularLocation>
</comment>
<dbReference type="Gene3D" id="1.10.10.60">
    <property type="entry name" value="Homeodomain-like"/>
    <property type="match status" value="2"/>
</dbReference>
<evidence type="ECO:0000313" key="8">
    <source>
        <dbReference type="EMBL" id="KAJ6223960.1"/>
    </source>
</evidence>
<dbReference type="SUPFAM" id="SSF46689">
    <property type="entry name" value="Homeodomain-like"/>
    <property type="match status" value="3"/>
</dbReference>
<dbReference type="GO" id="GO:0005634">
    <property type="term" value="C:nucleus"/>
    <property type="evidence" value="ECO:0007669"/>
    <property type="project" value="UniProtKB-SubCell"/>
</dbReference>
<dbReference type="PROSITE" id="PS50090">
    <property type="entry name" value="MYB_LIKE"/>
    <property type="match status" value="2"/>
</dbReference>
<accession>A0A9Q0RRT0</accession>
<evidence type="ECO:0000256" key="1">
    <source>
        <dbReference type="ARBA" id="ARBA00004123"/>
    </source>
</evidence>
<dbReference type="OMA" id="CELYYNN"/>
<keyword evidence="3" id="KW-0238">DNA-binding</keyword>
<dbReference type="InterPro" id="IPR009057">
    <property type="entry name" value="Homeodomain-like_sf"/>
</dbReference>
<dbReference type="EMBL" id="JAPWDV010000001">
    <property type="protein sequence ID" value="KAJ6223960.1"/>
    <property type="molecule type" value="Genomic_DNA"/>
</dbReference>
<evidence type="ECO:0000313" key="9">
    <source>
        <dbReference type="Proteomes" id="UP001142055"/>
    </source>
</evidence>